<dbReference type="InterPro" id="IPR045851">
    <property type="entry name" value="AMP-bd_C_sf"/>
</dbReference>
<dbReference type="AlphaFoldDB" id="A0A5J6GLY5"/>
<name>A0A5J6GLY5_STRKN</name>
<evidence type="ECO:0000313" key="6">
    <source>
        <dbReference type="Proteomes" id="UP000325529"/>
    </source>
</evidence>
<dbReference type="InterPro" id="IPR000873">
    <property type="entry name" value="AMP-dep_synth/lig_dom"/>
</dbReference>
<dbReference type="RefSeq" id="WP_055546843.1">
    <property type="nucleotide sequence ID" value="NZ_CP023699.1"/>
</dbReference>
<dbReference type="SMART" id="SM00823">
    <property type="entry name" value="PKS_PP"/>
    <property type="match status" value="1"/>
</dbReference>
<dbReference type="InterPro" id="IPR042099">
    <property type="entry name" value="ANL_N_sf"/>
</dbReference>
<sequence>MPTPLARCLIGFFINTVAVRADLSGAPSFSDVLHQVRSTVLEGYAHQDIPFEDVVAGVSAARTVGHNPLFQTWFNLLGESDRPPRLPGLNTSIVELPAHASLFDLGLYVTDHGDRLRLDLAYDGNLFTDARAEAILDQMTLVLAGAVLHPDRPVADISLVGTPSRKLLPNPGAELSPARTAALAAGIRAGMSTSLVHDSSTTLDAERLLTLSAQVNHHLAHHGVGSGDIVAVYAARCAVLVPLLLGIHERGAAFLLLDPAHPPTRLAAQTAAAGAAHLVHFPAAGPLPRELQESEVPISDMNTLLATTSEPLPALPPAPSGPAYVMFTSGSTSAVPRGVVGTSAPLAHFLSWYTNAFQLTADSRFALLSGLGHDPLLRDILTPLWTGGQLHVPDDDLLHNPVSLLRWLAHRRITVLHLTPPLARLLALAAAEAGVRLPEVRLVCYGGDVLRSQDVSSLAAIAPYARHVNFYGATETPQAMTYHVVSPQEVMGDETAAVEGAGASVPIGTGIDGVQALIINAAGNLAGIGEVGEIVVRTAFLTEGYLQPSSAGGFHRDPQLGVRRYATGDSGRYLPDGTVEVLGRIDSQVKIRGFRVDPSEIDAAFLRIPGVCAATTLARFSPLGDTRLVTYIVTATPHPSAEDVRTSLEALLPAHMVPSEVLEISSMPLTPNGKINTAELLNKRATPPLSGGGTAPDDTVEETLRAIWQEAIGTDEVALNDNFFDLGGTSQLMVRVQALLHERTGQDVPLVSLFRYASVRSLARHLRGATTEDSAAPSHRRGRSRDGAAAHAQRLGRRNATP</sequence>
<evidence type="ECO:0000256" key="2">
    <source>
        <dbReference type="ARBA" id="ARBA00022553"/>
    </source>
</evidence>
<dbReference type="Gene3D" id="1.10.1200.10">
    <property type="entry name" value="ACP-like"/>
    <property type="match status" value="1"/>
</dbReference>
<keyword evidence="1" id="KW-0596">Phosphopantetheine</keyword>
<dbReference type="GO" id="GO:0031177">
    <property type="term" value="F:phosphopantetheine binding"/>
    <property type="evidence" value="ECO:0007669"/>
    <property type="project" value="InterPro"/>
</dbReference>
<proteinExistence type="predicted"/>
<keyword evidence="6" id="KW-1185">Reference proteome</keyword>
<feature type="region of interest" description="Disordered" evidence="3">
    <location>
        <begin position="765"/>
        <end position="802"/>
    </location>
</feature>
<dbReference type="GO" id="GO:0003824">
    <property type="term" value="F:catalytic activity"/>
    <property type="evidence" value="ECO:0007669"/>
    <property type="project" value="InterPro"/>
</dbReference>
<dbReference type="SUPFAM" id="SSF47336">
    <property type="entry name" value="ACP-like"/>
    <property type="match status" value="1"/>
</dbReference>
<dbReference type="InterPro" id="IPR009081">
    <property type="entry name" value="PP-bd_ACP"/>
</dbReference>
<dbReference type="Pfam" id="PF00668">
    <property type="entry name" value="Condensation"/>
    <property type="match status" value="1"/>
</dbReference>
<dbReference type="KEGG" id="ska:CP970_43715"/>
<dbReference type="InterPro" id="IPR001242">
    <property type="entry name" value="Condensation_dom"/>
</dbReference>
<evidence type="ECO:0000256" key="3">
    <source>
        <dbReference type="SAM" id="MobiDB-lite"/>
    </source>
</evidence>
<gene>
    <name evidence="5" type="ORF">CP970_43715</name>
</gene>
<dbReference type="InterPro" id="IPR036736">
    <property type="entry name" value="ACP-like_sf"/>
</dbReference>
<dbReference type="OrthoDB" id="2472181at2"/>
<dbReference type="Pfam" id="PF00550">
    <property type="entry name" value="PP-binding"/>
    <property type="match status" value="1"/>
</dbReference>
<reference evidence="5 6" key="1">
    <citation type="submission" date="2017-09" db="EMBL/GenBank/DDBJ databases">
        <authorList>
            <person name="Lee N."/>
            <person name="Cho B.-K."/>
        </authorList>
    </citation>
    <scope>NUCLEOTIDE SEQUENCE [LARGE SCALE GENOMIC DNA]</scope>
    <source>
        <strain evidence="5 6">ATCC 12853</strain>
    </source>
</reference>
<accession>A0A5J6GLY5</accession>
<dbReference type="Gene3D" id="3.30.559.30">
    <property type="entry name" value="Nonribosomal peptide synthetase, condensation domain"/>
    <property type="match status" value="1"/>
</dbReference>
<evidence type="ECO:0000259" key="4">
    <source>
        <dbReference type="PROSITE" id="PS50075"/>
    </source>
</evidence>
<dbReference type="GO" id="GO:0044550">
    <property type="term" value="P:secondary metabolite biosynthetic process"/>
    <property type="evidence" value="ECO:0007669"/>
    <property type="project" value="TreeGrafter"/>
</dbReference>
<dbReference type="GO" id="GO:0043041">
    <property type="term" value="P:amino acid activation for nonribosomal peptide biosynthetic process"/>
    <property type="evidence" value="ECO:0007669"/>
    <property type="project" value="TreeGrafter"/>
</dbReference>
<protein>
    <recommendedName>
        <fullName evidence="4">Carrier domain-containing protein</fullName>
    </recommendedName>
</protein>
<dbReference type="EMBL" id="CP023699">
    <property type="protein sequence ID" value="QEU96930.1"/>
    <property type="molecule type" value="Genomic_DNA"/>
</dbReference>
<dbReference type="Gene3D" id="3.40.50.12780">
    <property type="entry name" value="N-terminal domain of ligase-like"/>
    <property type="match status" value="1"/>
</dbReference>
<evidence type="ECO:0000256" key="1">
    <source>
        <dbReference type="ARBA" id="ARBA00022450"/>
    </source>
</evidence>
<feature type="domain" description="Carrier" evidence="4">
    <location>
        <begin position="695"/>
        <end position="770"/>
    </location>
</feature>
<dbReference type="InterPro" id="IPR020806">
    <property type="entry name" value="PKS_PP-bd"/>
</dbReference>
<dbReference type="PROSITE" id="PS50075">
    <property type="entry name" value="CARRIER"/>
    <property type="match status" value="1"/>
</dbReference>
<dbReference type="Pfam" id="PF00501">
    <property type="entry name" value="AMP-binding"/>
    <property type="match status" value="1"/>
</dbReference>
<dbReference type="PANTHER" id="PTHR45527">
    <property type="entry name" value="NONRIBOSOMAL PEPTIDE SYNTHETASE"/>
    <property type="match status" value="1"/>
</dbReference>
<organism evidence="5 6">
    <name type="scientific">Streptomyces kanamyceticus</name>
    <dbReference type="NCBI Taxonomy" id="1967"/>
    <lineage>
        <taxon>Bacteria</taxon>
        <taxon>Bacillati</taxon>
        <taxon>Actinomycetota</taxon>
        <taxon>Actinomycetes</taxon>
        <taxon>Kitasatosporales</taxon>
        <taxon>Streptomycetaceae</taxon>
        <taxon>Streptomyces</taxon>
    </lineage>
</organism>
<dbReference type="GO" id="GO:0005737">
    <property type="term" value="C:cytoplasm"/>
    <property type="evidence" value="ECO:0007669"/>
    <property type="project" value="TreeGrafter"/>
</dbReference>
<dbReference type="SUPFAM" id="SSF52777">
    <property type="entry name" value="CoA-dependent acyltransferases"/>
    <property type="match status" value="1"/>
</dbReference>
<dbReference type="Proteomes" id="UP000325529">
    <property type="component" value="Chromosome"/>
</dbReference>
<dbReference type="PANTHER" id="PTHR45527:SF1">
    <property type="entry name" value="FATTY ACID SYNTHASE"/>
    <property type="match status" value="1"/>
</dbReference>
<dbReference type="Gene3D" id="3.30.300.30">
    <property type="match status" value="1"/>
</dbReference>
<keyword evidence="2" id="KW-0597">Phosphoprotein</keyword>
<evidence type="ECO:0000313" key="5">
    <source>
        <dbReference type="EMBL" id="QEU96930.1"/>
    </source>
</evidence>
<dbReference type="SUPFAM" id="SSF56801">
    <property type="entry name" value="Acetyl-CoA synthetase-like"/>
    <property type="match status" value="1"/>
</dbReference>
<dbReference type="GO" id="GO:0017000">
    <property type="term" value="P:antibiotic biosynthetic process"/>
    <property type="evidence" value="ECO:0007669"/>
    <property type="project" value="UniProtKB-ARBA"/>
</dbReference>